<name>A0AAJ0DET9_9PEZI</name>
<evidence type="ECO:0000256" key="1">
    <source>
        <dbReference type="SAM" id="MobiDB-lite"/>
    </source>
</evidence>
<proteinExistence type="predicted"/>
<comment type="caution">
    <text evidence="2">The sequence shown here is derived from an EMBL/GenBank/DDBJ whole genome shotgun (WGS) entry which is preliminary data.</text>
</comment>
<evidence type="ECO:0000313" key="3">
    <source>
        <dbReference type="Proteomes" id="UP001271007"/>
    </source>
</evidence>
<organism evidence="2 3">
    <name type="scientific">Extremus antarcticus</name>
    <dbReference type="NCBI Taxonomy" id="702011"/>
    <lineage>
        <taxon>Eukaryota</taxon>
        <taxon>Fungi</taxon>
        <taxon>Dikarya</taxon>
        <taxon>Ascomycota</taxon>
        <taxon>Pezizomycotina</taxon>
        <taxon>Dothideomycetes</taxon>
        <taxon>Dothideomycetidae</taxon>
        <taxon>Mycosphaerellales</taxon>
        <taxon>Extremaceae</taxon>
        <taxon>Extremus</taxon>
    </lineage>
</organism>
<reference evidence="2" key="1">
    <citation type="submission" date="2023-04" db="EMBL/GenBank/DDBJ databases">
        <title>Black Yeasts Isolated from many extreme environments.</title>
        <authorList>
            <person name="Coleine C."/>
            <person name="Stajich J.E."/>
            <person name="Selbmann L."/>
        </authorList>
    </citation>
    <scope>NUCLEOTIDE SEQUENCE</scope>
    <source>
        <strain evidence="2">CCFEE 5312</strain>
    </source>
</reference>
<sequence length="143" mass="15911">MGFCSALAGHNSIHFGAQSFELGSGHPYVEGEERALYSVRSDGLKELTIVLAEADFNGKHDKYPWVDVLDDEELKALPITAQLSKLRGLRQFALEPRPHCFTDFIRQKAEKAIQEEYKGVRVVDQERSPGSEGPISYGGCERA</sequence>
<protein>
    <submittedName>
        <fullName evidence="2">Uncharacterized protein</fullName>
    </submittedName>
</protein>
<accession>A0AAJ0DET9</accession>
<dbReference type="EMBL" id="JAWDJX010000048">
    <property type="protein sequence ID" value="KAK3048489.1"/>
    <property type="molecule type" value="Genomic_DNA"/>
</dbReference>
<feature type="region of interest" description="Disordered" evidence="1">
    <location>
        <begin position="123"/>
        <end position="143"/>
    </location>
</feature>
<dbReference type="AlphaFoldDB" id="A0AAJ0DET9"/>
<keyword evidence="3" id="KW-1185">Reference proteome</keyword>
<evidence type="ECO:0000313" key="2">
    <source>
        <dbReference type="EMBL" id="KAK3048489.1"/>
    </source>
</evidence>
<gene>
    <name evidence="2" type="ORF">LTR09_010153</name>
</gene>
<dbReference type="Proteomes" id="UP001271007">
    <property type="component" value="Unassembled WGS sequence"/>
</dbReference>